<dbReference type="InterPro" id="IPR015433">
    <property type="entry name" value="PI3/4_kinase"/>
</dbReference>
<evidence type="ECO:0000259" key="10">
    <source>
        <dbReference type="PROSITE" id="PS51545"/>
    </source>
</evidence>
<dbReference type="GO" id="GO:0005737">
    <property type="term" value="C:cytoplasm"/>
    <property type="evidence" value="ECO:0007669"/>
    <property type="project" value="TreeGrafter"/>
</dbReference>
<dbReference type="Gene3D" id="1.10.1070.11">
    <property type="entry name" value="Phosphatidylinositol 3-/4-kinase, catalytic domain"/>
    <property type="match status" value="1"/>
</dbReference>
<keyword evidence="5" id="KW-0547">Nucleotide-binding</keyword>
<keyword evidence="12" id="KW-1185">Reference proteome</keyword>
<dbReference type="GO" id="GO:0046854">
    <property type="term" value="P:phosphatidylinositol phosphate biosynthetic process"/>
    <property type="evidence" value="ECO:0007669"/>
    <property type="project" value="InterPro"/>
</dbReference>
<dbReference type="GO" id="GO:0004430">
    <property type="term" value="F:1-phosphatidylinositol 4-kinase activity"/>
    <property type="evidence" value="ECO:0007669"/>
    <property type="project" value="UniProtKB-EC"/>
</dbReference>
<dbReference type="InterPro" id="IPR042236">
    <property type="entry name" value="PI3K_accessory_sf"/>
</dbReference>
<dbReference type="CDD" id="cd05167">
    <property type="entry name" value="PI4Kc_III_alpha"/>
    <property type="match status" value="1"/>
</dbReference>
<proteinExistence type="inferred from homology"/>
<dbReference type="PANTHER" id="PTHR10048:SF15">
    <property type="entry name" value="PHOSPHATIDYLINOSITOL 4-KINASE ALPHA"/>
    <property type="match status" value="1"/>
</dbReference>
<dbReference type="Gene3D" id="1.25.40.70">
    <property type="entry name" value="Phosphatidylinositol 3-kinase, accessory domain (PIK)"/>
    <property type="match status" value="1"/>
</dbReference>
<dbReference type="InterPro" id="IPR001263">
    <property type="entry name" value="PI3K_accessory_dom"/>
</dbReference>
<feature type="compositionally biased region" description="Basic residues" evidence="8">
    <location>
        <begin position="108"/>
        <end position="119"/>
    </location>
</feature>
<organism evidence="11 12">
    <name type="scientific">Naegleria fowleri</name>
    <name type="common">Brain eating amoeba</name>
    <dbReference type="NCBI Taxonomy" id="5763"/>
    <lineage>
        <taxon>Eukaryota</taxon>
        <taxon>Discoba</taxon>
        <taxon>Heterolobosea</taxon>
        <taxon>Tetramitia</taxon>
        <taxon>Eutetramitia</taxon>
        <taxon>Vahlkampfiidae</taxon>
        <taxon>Naegleria</taxon>
    </lineage>
</organism>
<sequence>MSTKSYSIREYIPSFQLQILLELVDSISKLENLTDKTQSQRNCVEKKLNFIKHKCPILPTTSVIRGNQPSSASSVKTKGFIEIHDHQVSTGSINGSNSHHHNDSMNGSHHHTTNNNHHRPSVDESDLFTDFDEYNKTHNLLLLSEEGQESAIALAYFLTQTKAKSDHTDHILPLLVGLVNHLPHCKWHPRAKITGEFFSYHLVSLLREISNVTDQEAHLQTICKALIDTCLGECYMIMKSYESKFIFDSENTARVLYGVFKALSEGLPKGISKEQLKSIADIIQYFFNITSSKQATELKQLKAFKSRLLKSMIVLVLKILIQTTYVGEFDEEFYSKLIQIAFRNLSLDSFKRIIETTSTLDESSPSALDTNYSINAFGNSADLAVQCSIMCPKFRKDVLKVLIECLDFAKRENVTHPSQPASSSTSSSSLVGAHTVNKFEEKMCKDIVLSIERLCKEESDNFIVVSVKALREFVSEDSTEKSESLVEEVTLTLCRILNDDFKKRGIATCSSAIYAISNIIYMNPNDYRKNNRRVTILGTIAQQIDNNAVTDLILPVLTSQLTKKKNMGKLDNVALRPLSNCIHLGNGHYFSEIVELIFGIYQNPFHSSETVLGGLLIDSIYIMNKMLKNHNHLRLALLVRLIKLINRLGGEIQIMKETNEKKKDMLKHIAVLMPAVATLTKSCKFDIVNHKISDDENIGNFQTLFRIMWFYLIIFKFTNPNEHNDETYEACQTIGMNGPILLNGNVHSFMEINKEIEVIIDSKNMTQEEKSYLTSQLESCVNVGKDIAVTPSSLRQLSIEEVLFLISTYNLELFRARSGSTLKHSLYYLEHYQIFSNPVVILCLQALLKRVFDQWLCSFIKSQSRADMNNIIEEQCILLFKMCIHRLEIVRQTSHQFIVMIIKLFPAMYWSSKCLSALLEIISALYEGNDKGKTTDVIAVKIPSRFDQIPIAKPFSNEPTRENTEIEYETFYLPEHFTDRNKLLDGFTRFSLSWISKSMSAAPNVTQSGLQHYLIKFQQSEIDSLRHFGYTFAVYLSTPVEHLQAVGSSNQPLKNDKRGFSILSEDQTSLTQSVSVMSFSCGEANSLKLMLGQRGAESEIVEKISALLQEYTKASVSSKFYESLSHVMRLATAFILSEKQLSIGLLQWVVWTPVYIFTRQSMEIAIYCWNWISGSRGYEFTVPLLAEISNAWQFTIQKGYGLFCGHHEKDDAIELAVQSSGNAFTPSSRSISSMYATSHKDTYPHRIWINYLAERFQSGGVMNEQIVDIYLKMLVRAVENIGDLSKEHFSLGTRFRLASLSLQVSRSVIDLQFTEFVPMATILQHRTFAALLNWFTLHPTWYDPGSNHMVQEDLKVLSDVQKRIRREQKELNRHQPLSFEERESINAADNVSVSGMSVSGRTRSVAFSVKGSVISSASNWSGSDHGSLISVPQLSDVPTRALSDTRTVVYSTSGVDAILDVLLLLIGHESERITIWNEPQKGDEAMSSVAKISPNKWKIFIDTAWSFSPKLAIKMHVRFPFDCIRDELEKLVRKFPRDAIHIPEATDYLVTEANVKSNVPELNNLLIWAPATLSIALRFLNSPFVDNVYVQQYAIRTLRKFSPEAVVFYLPQIVQCLRHDHNNALKKHIISVVRSSVMFTHQLIWTLRTEIVEAKELKPEELQDIKPAEFDLSAILKPFYIDVIKAFDSNQIRLYKEEFHFFDKITTISGDLIPVEKEKRQARLLEEMKLIKPSRNLYTPTNTQYKIIDLDANGSRTLKSAKKVPILIPFYVKQRPSGVDIGEDNEDDYKDKPIVKLPCIFKAGDDCRHDQLALQIISMFKRVFEILELPLYLFPYRVITTGRGLGIIECVPNSKSRHQIGESLHEGDNLYNYFIRKYGNTHTVEFQKARRNFIHSMAAYSIVSFILSIKDRHNGNIMLDEDGHVIHIDFGFIFDISPGGKFGIEQVVPFKLTTEMLAIMGEEKATISASKNDPSMSSKSRQATTSSSVVAGASSASASTSMMIPSSTQSPSSVNVTTTTAGDDKEHSEPYNLFVDLMIRGYLAARDHMDSIVSISHVMVQSGLPCFAKDGSIERLKQRLCAGKSEREAVQFIKQKINASYQNVFSVLYDIYQERFEGVNR</sequence>
<dbReference type="GO" id="GO:0005886">
    <property type="term" value="C:plasma membrane"/>
    <property type="evidence" value="ECO:0007669"/>
    <property type="project" value="TreeGrafter"/>
</dbReference>
<evidence type="ECO:0000256" key="6">
    <source>
        <dbReference type="ARBA" id="ARBA00022777"/>
    </source>
</evidence>
<evidence type="ECO:0000256" key="1">
    <source>
        <dbReference type="ARBA" id="ARBA00001686"/>
    </source>
</evidence>
<feature type="region of interest" description="Disordered" evidence="8">
    <location>
        <begin position="1968"/>
        <end position="2025"/>
    </location>
</feature>
<dbReference type="InterPro" id="IPR045495">
    <property type="entry name" value="PI4K_N"/>
</dbReference>
<dbReference type="InterPro" id="IPR018936">
    <property type="entry name" value="PI3/4_kinase_CS"/>
</dbReference>
<dbReference type="PROSITE" id="PS50290">
    <property type="entry name" value="PI3_4_KINASE_3"/>
    <property type="match status" value="1"/>
</dbReference>
<dbReference type="FunFam" id="3.30.1010.10:FF:000014">
    <property type="entry name" value="Phosphatidylinositol 4-kinase STT4"/>
    <property type="match status" value="1"/>
</dbReference>
<feature type="domain" description="PI3K/PI4K catalytic" evidence="9">
    <location>
        <begin position="1775"/>
        <end position="2105"/>
    </location>
</feature>
<evidence type="ECO:0000256" key="8">
    <source>
        <dbReference type="SAM" id="MobiDB-lite"/>
    </source>
</evidence>
<accession>A0A6A5C9T1</accession>
<feature type="compositionally biased region" description="Low complexity" evidence="8">
    <location>
        <begin position="1975"/>
        <end position="2008"/>
    </location>
</feature>
<dbReference type="SMART" id="SM00146">
    <property type="entry name" value="PI3Kc"/>
    <property type="match status" value="1"/>
</dbReference>
<reference evidence="11 12" key="1">
    <citation type="journal article" date="2019" name="Sci. Rep.">
        <title>Nanopore sequencing improves the draft genome of the human pathogenic amoeba Naegleria fowleri.</title>
        <authorList>
            <person name="Liechti N."/>
            <person name="Schurch N."/>
            <person name="Bruggmann R."/>
            <person name="Wittwer M."/>
        </authorList>
    </citation>
    <scope>NUCLEOTIDE SEQUENCE [LARGE SCALE GENOMIC DNA]</scope>
    <source>
        <strain evidence="11 12">ATCC 30894</strain>
    </source>
</reference>
<dbReference type="VEuPathDB" id="AmoebaDB:NfTy_022400"/>
<dbReference type="Pfam" id="PF19274">
    <property type="entry name" value="PI4K_N"/>
    <property type="match status" value="2"/>
</dbReference>
<dbReference type="GO" id="GO:0005524">
    <property type="term" value="F:ATP binding"/>
    <property type="evidence" value="ECO:0007669"/>
    <property type="project" value="UniProtKB-KW"/>
</dbReference>
<dbReference type="EMBL" id="VFQX01000012">
    <property type="protein sequence ID" value="KAF0982019.1"/>
    <property type="molecule type" value="Genomic_DNA"/>
</dbReference>
<dbReference type="RefSeq" id="XP_044566732.1">
    <property type="nucleotide sequence ID" value="XM_044702338.1"/>
</dbReference>
<keyword evidence="6" id="KW-0418">Kinase</keyword>
<evidence type="ECO:0000256" key="5">
    <source>
        <dbReference type="ARBA" id="ARBA00022741"/>
    </source>
</evidence>
<dbReference type="InterPro" id="IPR011009">
    <property type="entry name" value="Kinase-like_dom_sf"/>
</dbReference>
<comment type="similarity">
    <text evidence="2">Belongs to the PI3/PI4-kinase family. Type III PI4K subfamily.</text>
</comment>
<gene>
    <name evidence="11" type="ORF">FDP41_011880</name>
</gene>
<feature type="region of interest" description="Disordered" evidence="8">
    <location>
        <begin position="90"/>
        <end position="123"/>
    </location>
</feature>
<dbReference type="SUPFAM" id="SSF56112">
    <property type="entry name" value="Protein kinase-like (PK-like)"/>
    <property type="match status" value="1"/>
</dbReference>
<evidence type="ECO:0000259" key="9">
    <source>
        <dbReference type="PROSITE" id="PS50290"/>
    </source>
</evidence>
<evidence type="ECO:0000256" key="7">
    <source>
        <dbReference type="ARBA" id="ARBA00022840"/>
    </source>
</evidence>
<name>A0A6A5C9T1_NAEFO</name>
<comment type="caution">
    <text evidence="11">The sequence shown here is derived from an EMBL/GenBank/DDBJ whole genome shotgun (WGS) entry which is preliminary data.</text>
</comment>
<dbReference type="Gene3D" id="3.30.1010.10">
    <property type="entry name" value="Phosphatidylinositol 3-kinase Catalytic Subunit, Chain A, domain 4"/>
    <property type="match status" value="1"/>
</dbReference>
<evidence type="ECO:0000313" key="12">
    <source>
        <dbReference type="Proteomes" id="UP000444721"/>
    </source>
</evidence>
<keyword evidence="7" id="KW-0067">ATP-binding</keyword>
<feature type="domain" description="PIK helical" evidence="10">
    <location>
        <begin position="1498"/>
        <end position="1672"/>
    </location>
</feature>
<evidence type="ECO:0000256" key="4">
    <source>
        <dbReference type="ARBA" id="ARBA00022679"/>
    </source>
</evidence>
<dbReference type="SUPFAM" id="SSF48371">
    <property type="entry name" value="ARM repeat"/>
    <property type="match status" value="2"/>
</dbReference>
<keyword evidence="4" id="KW-0808">Transferase</keyword>
<dbReference type="OrthoDB" id="10264149at2759"/>
<feature type="compositionally biased region" description="Polar residues" evidence="8">
    <location>
        <begin position="2009"/>
        <end position="2021"/>
    </location>
</feature>
<dbReference type="PROSITE" id="PS00916">
    <property type="entry name" value="PI3_4_KINASE_2"/>
    <property type="match status" value="1"/>
</dbReference>
<dbReference type="Proteomes" id="UP000444721">
    <property type="component" value="Unassembled WGS sequence"/>
</dbReference>
<dbReference type="InterPro" id="IPR016024">
    <property type="entry name" value="ARM-type_fold"/>
</dbReference>
<dbReference type="GeneID" id="68119095"/>
<dbReference type="VEuPathDB" id="AmoebaDB:NF0129570"/>
<dbReference type="EC" id="2.7.1.67" evidence="3"/>
<evidence type="ECO:0000313" key="11">
    <source>
        <dbReference type="EMBL" id="KAF0982019.1"/>
    </source>
</evidence>
<dbReference type="PANTHER" id="PTHR10048">
    <property type="entry name" value="PHOSPHATIDYLINOSITOL KINASE"/>
    <property type="match status" value="1"/>
</dbReference>
<dbReference type="VEuPathDB" id="AmoebaDB:FDP41_011880"/>
<dbReference type="SMART" id="SM00145">
    <property type="entry name" value="PI3Ka"/>
    <property type="match status" value="1"/>
</dbReference>
<protein>
    <recommendedName>
        <fullName evidence="3">1-phosphatidylinositol 4-kinase</fullName>
        <ecNumber evidence="3">2.7.1.67</ecNumber>
    </recommendedName>
</protein>
<dbReference type="Pfam" id="PF00613">
    <property type="entry name" value="PI3Ka"/>
    <property type="match status" value="1"/>
</dbReference>
<dbReference type="GO" id="GO:0048015">
    <property type="term" value="P:phosphatidylinositol-mediated signaling"/>
    <property type="evidence" value="ECO:0007669"/>
    <property type="project" value="TreeGrafter"/>
</dbReference>
<dbReference type="OMA" id="CPHESAI"/>
<dbReference type="Pfam" id="PF00454">
    <property type="entry name" value="PI3_PI4_kinase"/>
    <property type="match status" value="1"/>
</dbReference>
<evidence type="ECO:0000256" key="3">
    <source>
        <dbReference type="ARBA" id="ARBA00012169"/>
    </source>
</evidence>
<dbReference type="PROSITE" id="PS51545">
    <property type="entry name" value="PIK_HELICAL"/>
    <property type="match status" value="1"/>
</dbReference>
<dbReference type="InterPro" id="IPR036940">
    <property type="entry name" value="PI3/4_kinase_cat_sf"/>
</dbReference>
<dbReference type="InterPro" id="IPR000403">
    <property type="entry name" value="PI3/4_kinase_cat_dom"/>
</dbReference>
<evidence type="ECO:0000256" key="2">
    <source>
        <dbReference type="ARBA" id="ARBA00006209"/>
    </source>
</evidence>
<comment type="catalytic activity">
    <reaction evidence="1">
        <text>a 1,2-diacyl-sn-glycero-3-phospho-(1D-myo-inositol) + ATP = a 1,2-diacyl-sn-glycero-3-phospho-(1D-myo-inositol 4-phosphate) + ADP + H(+)</text>
        <dbReference type="Rhea" id="RHEA:19877"/>
        <dbReference type="ChEBI" id="CHEBI:15378"/>
        <dbReference type="ChEBI" id="CHEBI:30616"/>
        <dbReference type="ChEBI" id="CHEBI:57880"/>
        <dbReference type="ChEBI" id="CHEBI:58178"/>
        <dbReference type="ChEBI" id="CHEBI:456216"/>
        <dbReference type="EC" id="2.7.1.67"/>
    </reaction>
</comment>